<sequence length="284" mass="32015">MQNIITQVLRVAFYAGEEILRFYGDKDFILKSDNSPLTSADLASHTYLCQELLRIVDIPICSEENELEYLKRKDLARYFLIDPLDGTKDFLAHNDEFCINIALMEKQNNQTLPILGVIYAPALHQIYFGAQGFGAYVITNLKKDFFDIDSLDTTSLLANAKKLPLDLISPDKHTALISNFHHSSHTQDFLQHYSLVPKALGASLKFCLVASGEAYIYPRFIGSKEWDSAAGDIIIQESGGIVLDVETKKPLCYNKPHIKNNHFIAFSQQALKGAIYKEFCNGRI</sequence>
<dbReference type="InterPro" id="IPR000760">
    <property type="entry name" value="Inositol_monophosphatase-like"/>
</dbReference>
<reference evidence="8 9" key="1">
    <citation type="submission" date="2018-06" db="EMBL/GenBank/DDBJ databases">
        <authorList>
            <consortium name="Pathogen Informatics"/>
            <person name="Doyle S."/>
        </authorList>
    </citation>
    <scope>NUCLEOTIDE SEQUENCE [LARGE SCALE GENOMIC DNA]</scope>
    <source>
        <strain evidence="8 9">NCTC13102</strain>
    </source>
</reference>
<evidence type="ECO:0000256" key="1">
    <source>
        <dbReference type="ARBA" id="ARBA00005289"/>
    </source>
</evidence>
<comment type="catalytic activity">
    <reaction evidence="6">
        <text>adenosine 3',5'-bisphosphate + H2O = AMP + phosphate</text>
        <dbReference type="Rhea" id="RHEA:10040"/>
        <dbReference type="ChEBI" id="CHEBI:15377"/>
        <dbReference type="ChEBI" id="CHEBI:43474"/>
        <dbReference type="ChEBI" id="CHEBI:58343"/>
        <dbReference type="ChEBI" id="CHEBI:456215"/>
        <dbReference type="EC" id="3.1.3.7"/>
    </reaction>
</comment>
<feature type="binding site" evidence="6">
    <location>
        <position position="84"/>
    </location>
    <ligand>
        <name>Mg(2+)</name>
        <dbReference type="ChEBI" id="CHEBI:18420"/>
        <label>1</label>
    </ligand>
</feature>
<feature type="binding site" evidence="7">
    <location>
        <position position="84"/>
    </location>
    <ligand>
        <name>Mg(2+)</name>
        <dbReference type="ChEBI" id="CHEBI:18420"/>
        <label>1</label>
        <note>catalytic</note>
    </ligand>
</feature>
<comment type="function">
    <text evidence="6">Converts adenosine-3',5'-bisphosphate (PAP) to AMP.</text>
</comment>
<feature type="binding site" evidence="6">
    <location>
        <position position="63"/>
    </location>
    <ligand>
        <name>substrate</name>
    </ligand>
</feature>
<evidence type="ECO:0000256" key="4">
    <source>
        <dbReference type="ARBA" id="ARBA00022801"/>
    </source>
</evidence>
<dbReference type="GO" id="GO:0008441">
    <property type="term" value="F:3'(2'),5'-bisphosphate nucleotidase activity"/>
    <property type="evidence" value="ECO:0007669"/>
    <property type="project" value="UniProtKB-UniRule"/>
</dbReference>
<dbReference type="PANTHER" id="PTHR43028:SF5">
    <property type="entry name" value="3'(2'),5'-BISPHOSPHATE NUCLEOTIDASE 1"/>
    <property type="match status" value="1"/>
</dbReference>
<keyword evidence="3" id="KW-0997">Cell inner membrane</keyword>
<dbReference type="InterPro" id="IPR050725">
    <property type="entry name" value="CysQ/Inositol_MonoPase"/>
</dbReference>
<evidence type="ECO:0000313" key="9">
    <source>
        <dbReference type="Proteomes" id="UP000250166"/>
    </source>
</evidence>
<evidence type="ECO:0000256" key="3">
    <source>
        <dbReference type="ARBA" id="ARBA00022519"/>
    </source>
</evidence>
<dbReference type="PANTHER" id="PTHR43028">
    <property type="entry name" value="3'(2'),5'-BISPHOSPHATE NUCLEOTIDASE 1"/>
    <property type="match status" value="1"/>
</dbReference>
<keyword evidence="2 6" id="KW-1003">Cell membrane</keyword>
<evidence type="ECO:0000256" key="5">
    <source>
        <dbReference type="ARBA" id="ARBA00023136"/>
    </source>
</evidence>
<dbReference type="GO" id="GO:0005886">
    <property type="term" value="C:plasma membrane"/>
    <property type="evidence" value="ECO:0007669"/>
    <property type="project" value="UniProtKB-SubCell"/>
</dbReference>
<feature type="binding site" evidence="6">
    <location>
        <position position="82"/>
    </location>
    <ligand>
        <name>Mg(2+)</name>
        <dbReference type="ChEBI" id="CHEBI:18420"/>
        <label>2</label>
    </ligand>
</feature>
<evidence type="ECO:0000256" key="6">
    <source>
        <dbReference type="HAMAP-Rule" id="MF_02095"/>
    </source>
</evidence>
<dbReference type="GO" id="GO:0000103">
    <property type="term" value="P:sulfate assimilation"/>
    <property type="evidence" value="ECO:0007669"/>
    <property type="project" value="TreeGrafter"/>
</dbReference>
<evidence type="ECO:0000313" key="8">
    <source>
        <dbReference type="EMBL" id="SQB98079.1"/>
    </source>
</evidence>
<feature type="binding site" evidence="7">
    <location>
        <position position="82"/>
    </location>
    <ligand>
        <name>Mg(2+)</name>
        <dbReference type="ChEBI" id="CHEBI:18420"/>
        <label>1</label>
        <note>catalytic</note>
    </ligand>
</feature>
<organism evidence="8 9">
    <name type="scientific">Helicobacter fennelliae</name>
    <dbReference type="NCBI Taxonomy" id="215"/>
    <lineage>
        <taxon>Bacteria</taxon>
        <taxon>Pseudomonadati</taxon>
        <taxon>Campylobacterota</taxon>
        <taxon>Epsilonproteobacteria</taxon>
        <taxon>Campylobacterales</taxon>
        <taxon>Helicobacteraceae</taxon>
        <taxon>Helicobacter</taxon>
    </lineage>
</organism>
<keyword evidence="6 7" id="KW-0479">Metal-binding</keyword>
<keyword evidence="5 6" id="KW-0472">Membrane</keyword>
<protein>
    <recommendedName>
        <fullName evidence="6">3'(2'),5'-bisphosphate nucleotidase CysQ</fullName>
        <ecNumber evidence="6">3.1.3.7</ecNumber>
    </recommendedName>
    <alternativeName>
        <fullName evidence="6">3'(2'),5-bisphosphonucleoside 3'(2')-phosphohydrolase</fullName>
    </alternativeName>
    <alternativeName>
        <fullName evidence="6">3'-phosphoadenosine 5'-phosphate phosphatase</fullName>
        <shortName evidence="6">PAP phosphatase</shortName>
    </alternativeName>
</protein>
<dbReference type="RefSeq" id="WP_112058366.1">
    <property type="nucleotide sequence ID" value="NZ_UAWL01000006.1"/>
</dbReference>
<dbReference type="EMBL" id="UAWL01000006">
    <property type="protein sequence ID" value="SQB98079.1"/>
    <property type="molecule type" value="Genomic_DNA"/>
</dbReference>
<comment type="subcellular location">
    <subcellularLocation>
        <location evidence="6">Cell membrane</location>
        <topology evidence="6">Peripheral membrane protein</topology>
        <orientation evidence="6">Cytoplasmic side</orientation>
    </subcellularLocation>
</comment>
<dbReference type="GO" id="GO:0050427">
    <property type="term" value="P:3'-phosphoadenosine 5'-phosphosulfate metabolic process"/>
    <property type="evidence" value="ECO:0007669"/>
    <property type="project" value="TreeGrafter"/>
</dbReference>
<dbReference type="InterPro" id="IPR020550">
    <property type="entry name" value="Inositol_monophosphatase_CS"/>
</dbReference>
<feature type="binding site" evidence="6">
    <location>
        <position position="85"/>
    </location>
    <ligand>
        <name>Mg(2+)</name>
        <dbReference type="ChEBI" id="CHEBI:18420"/>
        <label>2</label>
    </ligand>
</feature>
<gene>
    <name evidence="6 8" type="primary">cysQ</name>
    <name evidence="8" type="ORF">NCTC13102_00529</name>
</gene>
<dbReference type="PROSITE" id="PS00630">
    <property type="entry name" value="IMP_2"/>
    <property type="match status" value="1"/>
</dbReference>
<accession>A0A2X3DF16</accession>
<name>A0A2X3DF16_9HELI</name>
<feature type="binding site" evidence="6">
    <location>
        <position position="227"/>
    </location>
    <ligand>
        <name>Mg(2+)</name>
        <dbReference type="ChEBI" id="CHEBI:18420"/>
        <label>2</label>
    </ligand>
</feature>
<dbReference type="SUPFAM" id="SSF56655">
    <property type="entry name" value="Carbohydrate phosphatase"/>
    <property type="match status" value="1"/>
</dbReference>
<dbReference type="AlphaFoldDB" id="A0A2X3DF16"/>
<feature type="binding site" evidence="7">
    <location>
        <position position="63"/>
    </location>
    <ligand>
        <name>Mg(2+)</name>
        <dbReference type="ChEBI" id="CHEBI:18420"/>
        <label>1</label>
        <note>catalytic</note>
    </ligand>
</feature>
<dbReference type="CDD" id="cd01638">
    <property type="entry name" value="CysQ"/>
    <property type="match status" value="1"/>
</dbReference>
<dbReference type="Gene3D" id="3.40.190.80">
    <property type="match status" value="1"/>
</dbReference>
<evidence type="ECO:0000256" key="7">
    <source>
        <dbReference type="PIRSR" id="PIRSR600760-2"/>
    </source>
</evidence>
<dbReference type="Pfam" id="PF00459">
    <property type="entry name" value="Inositol_P"/>
    <property type="match status" value="1"/>
</dbReference>
<keyword evidence="6 7" id="KW-0460">Magnesium</keyword>
<feature type="binding site" evidence="7">
    <location>
        <position position="85"/>
    </location>
    <ligand>
        <name>Mg(2+)</name>
        <dbReference type="ChEBI" id="CHEBI:18420"/>
        <label>1</label>
        <note>catalytic</note>
    </ligand>
</feature>
<dbReference type="Proteomes" id="UP000250166">
    <property type="component" value="Unassembled WGS sequence"/>
</dbReference>
<dbReference type="HAMAP" id="MF_02095">
    <property type="entry name" value="CysQ"/>
    <property type="match status" value="1"/>
</dbReference>
<comment type="cofactor">
    <cofactor evidence="6 7">
        <name>Mg(2+)</name>
        <dbReference type="ChEBI" id="CHEBI:18420"/>
    </cofactor>
</comment>
<feature type="binding site" evidence="6">
    <location>
        <position position="82"/>
    </location>
    <ligand>
        <name>Mg(2+)</name>
        <dbReference type="ChEBI" id="CHEBI:18420"/>
        <label>1</label>
    </ligand>
</feature>
<feature type="binding site" evidence="6">
    <location>
        <position position="63"/>
    </location>
    <ligand>
        <name>Mg(2+)</name>
        <dbReference type="ChEBI" id="CHEBI:18420"/>
        <label>1</label>
    </ligand>
</feature>
<feature type="binding site" evidence="6">
    <location>
        <begin position="84"/>
        <end position="87"/>
    </location>
    <ligand>
        <name>substrate</name>
    </ligand>
</feature>
<comment type="similarity">
    <text evidence="1 6">Belongs to the inositol monophosphatase superfamily. CysQ family.</text>
</comment>
<feature type="binding site" evidence="6">
    <location>
        <position position="227"/>
    </location>
    <ligand>
        <name>substrate</name>
    </ligand>
</feature>
<evidence type="ECO:0000256" key="2">
    <source>
        <dbReference type="ARBA" id="ARBA00022475"/>
    </source>
</evidence>
<dbReference type="InterPro" id="IPR006240">
    <property type="entry name" value="CysQ"/>
</dbReference>
<dbReference type="EC" id="3.1.3.7" evidence="6"/>
<dbReference type="GO" id="GO:0046854">
    <property type="term" value="P:phosphatidylinositol phosphate biosynthetic process"/>
    <property type="evidence" value="ECO:0007669"/>
    <property type="project" value="InterPro"/>
</dbReference>
<dbReference type="Gene3D" id="3.30.540.10">
    <property type="entry name" value="Fructose-1,6-Bisphosphatase, subunit A, domain 1"/>
    <property type="match status" value="1"/>
</dbReference>
<dbReference type="PRINTS" id="PR00377">
    <property type="entry name" value="IMPHPHTASES"/>
</dbReference>
<dbReference type="GO" id="GO:0000287">
    <property type="term" value="F:magnesium ion binding"/>
    <property type="evidence" value="ECO:0007669"/>
    <property type="project" value="UniProtKB-UniRule"/>
</dbReference>
<feature type="binding site" evidence="7">
    <location>
        <position position="227"/>
    </location>
    <ligand>
        <name>Mg(2+)</name>
        <dbReference type="ChEBI" id="CHEBI:18420"/>
        <label>1</label>
        <note>catalytic</note>
    </ligand>
</feature>
<keyword evidence="4 6" id="KW-0378">Hydrolase</keyword>
<proteinExistence type="inferred from homology"/>